<evidence type="ECO:0000259" key="1">
    <source>
        <dbReference type="Pfam" id="PF03101"/>
    </source>
</evidence>
<dbReference type="Pfam" id="PF03101">
    <property type="entry name" value="FAR1"/>
    <property type="match status" value="1"/>
</dbReference>
<gene>
    <name evidence="2" type="ORF">SI65_07444</name>
</gene>
<protein>
    <recommendedName>
        <fullName evidence="1">FAR1 domain-containing protein</fullName>
    </recommendedName>
</protein>
<sequence>MVNTTHRQPLQALLAEYLSDDEDPGPPYSLPSPPVDAIYSSEKEAMDAINEFTKQHGYALTTKSSKRHEGDGQIKACYLHCNCNGVYKNNIADNKQVREKTTHHENCPFRATLHRDRQTDKWSFEIKDPGHNHSPAPVHTHPTLRRAEVKKCATTFENQLAAGITPHQILDTAKCENRSNIIPWDIYNFHQDLHHKFLDG</sequence>
<dbReference type="PANTHER" id="PTHR47718:SF3">
    <property type="entry name" value="PROTEIN FAR1-RELATED SEQUENCE 5-LIKE"/>
    <property type="match status" value="1"/>
</dbReference>
<dbReference type="Proteomes" id="UP000094569">
    <property type="component" value="Unassembled WGS sequence"/>
</dbReference>
<dbReference type="VEuPathDB" id="FungiDB:SI65_07444"/>
<name>A0A1E3B7U0_ASPCR</name>
<dbReference type="InterPro" id="IPR004330">
    <property type="entry name" value="FAR1_DNA_bnd_dom"/>
</dbReference>
<dbReference type="PANTHER" id="PTHR47718">
    <property type="entry name" value="OS01G0519700 PROTEIN"/>
    <property type="match status" value="1"/>
</dbReference>
<accession>A0A1E3B7U0</accession>
<proteinExistence type="predicted"/>
<organism evidence="2 3">
    <name type="scientific">Aspergillus cristatus</name>
    <name type="common">Chinese Fuzhuan brick tea-fermentation fungus</name>
    <name type="synonym">Eurotium cristatum</name>
    <dbReference type="NCBI Taxonomy" id="573508"/>
    <lineage>
        <taxon>Eukaryota</taxon>
        <taxon>Fungi</taxon>
        <taxon>Dikarya</taxon>
        <taxon>Ascomycota</taxon>
        <taxon>Pezizomycotina</taxon>
        <taxon>Eurotiomycetes</taxon>
        <taxon>Eurotiomycetidae</taxon>
        <taxon>Eurotiales</taxon>
        <taxon>Aspergillaceae</taxon>
        <taxon>Aspergillus</taxon>
        <taxon>Aspergillus subgen. Aspergillus</taxon>
    </lineage>
</organism>
<reference evidence="2 3" key="1">
    <citation type="journal article" date="2016" name="BMC Genomics">
        <title>Comparative genomic and transcriptomic analyses of the Fuzhuan brick tea-fermentation fungus Aspergillus cristatus.</title>
        <authorList>
            <person name="Ge Y."/>
            <person name="Wang Y."/>
            <person name="Liu Y."/>
            <person name="Tan Y."/>
            <person name="Ren X."/>
            <person name="Zhang X."/>
            <person name="Hyde K.D."/>
            <person name="Liu Y."/>
            <person name="Liu Z."/>
        </authorList>
    </citation>
    <scope>NUCLEOTIDE SEQUENCE [LARGE SCALE GENOMIC DNA]</scope>
    <source>
        <strain evidence="2 3">GZAAS20.1005</strain>
    </source>
</reference>
<evidence type="ECO:0000313" key="2">
    <source>
        <dbReference type="EMBL" id="ODM17045.1"/>
    </source>
</evidence>
<dbReference type="OrthoDB" id="4359445at2759"/>
<keyword evidence="3" id="KW-1185">Reference proteome</keyword>
<dbReference type="EMBL" id="JXNT01000009">
    <property type="protein sequence ID" value="ODM17045.1"/>
    <property type="molecule type" value="Genomic_DNA"/>
</dbReference>
<dbReference type="STRING" id="573508.A0A1E3B7U0"/>
<feature type="domain" description="FAR1" evidence="1">
    <location>
        <begin position="50"/>
        <end position="134"/>
    </location>
</feature>
<evidence type="ECO:0000313" key="3">
    <source>
        <dbReference type="Proteomes" id="UP000094569"/>
    </source>
</evidence>
<comment type="caution">
    <text evidence="2">The sequence shown here is derived from an EMBL/GenBank/DDBJ whole genome shotgun (WGS) entry which is preliminary data.</text>
</comment>
<dbReference type="AlphaFoldDB" id="A0A1E3B7U0"/>